<dbReference type="KEGG" id="noy:EXE57_03680"/>
<evidence type="ECO:0000313" key="4">
    <source>
        <dbReference type="EMBL" id="QBR91465.1"/>
    </source>
</evidence>
<evidence type="ECO:0000259" key="3">
    <source>
        <dbReference type="PROSITE" id="PS50043"/>
    </source>
</evidence>
<dbReference type="PROSITE" id="PS50043">
    <property type="entry name" value="HTH_LUXR_2"/>
    <property type="match status" value="1"/>
</dbReference>
<keyword evidence="5" id="KW-1185">Reference proteome</keyword>
<dbReference type="GO" id="GO:0004016">
    <property type="term" value="F:adenylate cyclase activity"/>
    <property type="evidence" value="ECO:0007669"/>
    <property type="project" value="TreeGrafter"/>
</dbReference>
<proteinExistence type="predicted"/>
<keyword evidence="1" id="KW-0547">Nucleotide-binding</keyword>
<dbReference type="GO" id="GO:0006355">
    <property type="term" value="P:regulation of DNA-templated transcription"/>
    <property type="evidence" value="ECO:0007669"/>
    <property type="project" value="InterPro"/>
</dbReference>
<dbReference type="SMART" id="SM00421">
    <property type="entry name" value="HTH_LUXR"/>
    <property type="match status" value="1"/>
</dbReference>
<keyword evidence="2" id="KW-0067">ATP-binding</keyword>
<dbReference type="Gene3D" id="3.40.50.300">
    <property type="entry name" value="P-loop containing nucleotide triphosphate hydrolases"/>
    <property type="match status" value="1"/>
</dbReference>
<organism evidence="4 5">
    <name type="scientific">Nocardioides euryhalodurans</name>
    <dbReference type="NCBI Taxonomy" id="2518370"/>
    <lineage>
        <taxon>Bacteria</taxon>
        <taxon>Bacillati</taxon>
        <taxon>Actinomycetota</taxon>
        <taxon>Actinomycetes</taxon>
        <taxon>Propionibacteriales</taxon>
        <taxon>Nocardioidaceae</taxon>
        <taxon>Nocardioides</taxon>
    </lineage>
</organism>
<dbReference type="InterPro" id="IPR041664">
    <property type="entry name" value="AAA_16"/>
</dbReference>
<dbReference type="GO" id="GO:0005737">
    <property type="term" value="C:cytoplasm"/>
    <property type="evidence" value="ECO:0007669"/>
    <property type="project" value="TreeGrafter"/>
</dbReference>
<evidence type="ECO:0000256" key="2">
    <source>
        <dbReference type="ARBA" id="ARBA00022840"/>
    </source>
</evidence>
<evidence type="ECO:0000256" key="1">
    <source>
        <dbReference type="ARBA" id="ARBA00022741"/>
    </source>
</evidence>
<gene>
    <name evidence="4" type="ORF">EXE57_03680</name>
</gene>
<dbReference type="OrthoDB" id="134712at2"/>
<dbReference type="InterPro" id="IPR036388">
    <property type="entry name" value="WH-like_DNA-bd_sf"/>
</dbReference>
<dbReference type="EMBL" id="CP038267">
    <property type="protein sequence ID" value="QBR91465.1"/>
    <property type="molecule type" value="Genomic_DNA"/>
</dbReference>
<dbReference type="PANTHER" id="PTHR16305">
    <property type="entry name" value="TESTICULAR SOLUBLE ADENYLYL CYCLASE"/>
    <property type="match status" value="1"/>
</dbReference>
<dbReference type="InterPro" id="IPR000792">
    <property type="entry name" value="Tscrpt_reg_LuxR_C"/>
</dbReference>
<protein>
    <submittedName>
        <fullName evidence="4">Helix-turn-helix transcriptional regulator</fullName>
    </submittedName>
</protein>
<dbReference type="SUPFAM" id="SSF46894">
    <property type="entry name" value="C-terminal effector domain of the bipartite response regulators"/>
    <property type="match status" value="1"/>
</dbReference>
<dbReference type="GO" id="GO:0005524">
    <property type="term" value="F:ATP binding"/>
    <property type="evidence" value="ECO:0007669"/>
    <property type="project" value="UniProtKB-KW"/>
</dbReference>
<accession>A0A4P7GHV8</accession>
<name>A0A4P7GHV8_9ACTN</name>
<dbReference type="Proteomes" id="UP000294894">
    <property type="component" value="Chromosome"/>
</dbReference>
<dbReference type="PROSITE" id="PS00622">
    <property type="entry name" value="HTH_LUXR_1"/>
    <property type="match status" value="1"/>
</dbReference>
<evidence type="ECO:0000313" key="5">
    <source>
        <dbReference type="Proteomes" id="UP000294894"/>
    </source>
</evidence>
<sequence length="974" mass="103790">MHNGSVGAAGLQVGRRPEREELASALHDSAAGRPRAVLVSGEAGIGKTSLVAEATSGPAATGHQVLWGHCMRFAADSSPYLPIGQLLAQWCRGAEPSEKARVLTGAEHLATIAPAVGATTGQADASRIVPLVAAVVDRIAEAGPVVLVVDDVQWADGSSLDLLAYLVAGFGEGQRLCVVATYRDTELGEGHRLHGWLADVARLPSVSTMRLERLGLADVEELVIRLRSEVAVGPLVDRIFDEARGNPYYTELLVHGAADHPGGGQVEGLQQVLLGSWHRLGPEGRELLQLLAIGGRPVAVDVLERLVAARGGDPDSVSPSLAEATASGLTTVATGGEAWFHHPLVAEVVAGTLTTEARTRVHREYVEVLESSADLATASRASHLALHHHGAGDHDDAFVWSLRAADEAAAVRGYAEELEHLHRACGLWEEVGEEARGRAGRRADLWLRASNSEWSAGEHLLAIRLREDAILRQDEGDDPVLAMRLRLPLSEWRIGCGLDARDGVEDRRRVVELAEARCPGSPEHVQALALLVHAEAWVQDWGAVQHAATAVKMARRTGSTEALAWALAMRSETPPWDRALEDATRAFDLAHQVGDPRLTGWAATRLANRLGVVGRDEEVCDVLLTTFRHLVAAGSVHDAMHASPAYGAAYLLELGRWEETREVLRLLLSHRLSAAMGAVTRGVAALMAVRTGDAAAGRSHLTRARELRPRHGAAGDILELLEIEALADLRDSREALTLAARLMPAQVSATPMDADELLVIAARAAGDLGEDPRGRAEAISLLDEIVELRGPDHPGFECTGPEDLVHPARGALFAADRARCHGDTDTADLWRTAVTTCAEAGMVWHEALASYQLGRALLAERGSRADAASALRHAKDVAAGLGAAPIVRDVEEVARQAHVLLDGASPPGSPTSLTPREREILALVAEGRTNGQIGTELFISTKTVSVHVSHILAKLDAASRTEATTVARRRGLLE</sequence>
<dbReference type="PANTHER" id="PTHR16305:SF35">
    <property type="entry name" value="TRANSCRIPTIONAL ACTIVATOR DOMAIN"/>
    <property type="match status" value="1"/>
</dbReference>
<dbReference type="GO" id="GO:0003677">
    <property type="term" value="F:DNA binding"/>
    <property type="evidence" value="ECO:0007669"/>
    <property type="project" value="InterPro"/>
</dbReference>
<dbReference type="InterPro" id="IPR011990">
    <property type="entry name" value="TPR-like_helical_dom_sf"/>
</dbReference>
<dbReference type="AlphaFoldDB" id="A0A4P7GHV8"/>
<reference evidence="4 5" key="1">
    <citation type="submission" date="2019-03" db="EMBL/GenBank/DDBJ databases">
        <title>Three New Species of Nocardioides, Nocardioides euryhalodurans sp. nov., Nocardioides seonyuensis sp. nov. and Nocardioides eburneoflavus sp. nov., Iolated from Soil.</title>
        <authorList>
            <person name="Roh S.G."/>
            <person name="Lee C."/>
            <person name="Kim M.-K."/>
            <person name="Kim S.B."/>
        </authorList>
    </citation>
    <scope>NUCLEOTIDE SEQUENCE [LARGE SCALE GENOMIC DNA]</scope>
    <source>
        <strain evidence="4 5">MMS17-SY117</strain>
    </source>
</reference>
<dbReference type="SUPFAM" id="SSF52540">
    <property type="entry name" value="P-loop containing nucleoside triphosphate hydrolases"/>
    <property type="match status" value="1"/>
</dbReference>
<dbReference type="Pfam" id="PF13191">
    <property type="entry name" value="AAA_16"/>
    <property type="match status" value="1"/>
</dbReference>
<dbReference type="Pfam" id="PF00196">
    <property type="entry name" value="GerE"/>
    <property type="match status" value="1"/>
</dbReference>
<dbReference type="InterPro" id="IPR027417">
    <property type="entry name" value="P-loop_NTPase"/>
</dbReference>
<dbReference type="Gene3D" id="1.25.40.10">
    <property type="entry name" value="Tetratricopeptide repeat domain"/>
    <property type="match status" value="1"/>
</dbReference>
<dbReference type="Gene3D" id="1.10.10.10">
    <property type="entry name" value="Winged helix-like DNA-binding domain superfamily/Winged helix DNA-binding domain"/>
    <property type="match status" value="1"/>
</dbReference>
<dbReference type="PRINTS" id="PR00038">
    <property type="entry name" value="HTHLUXR"/>
</dbReference>
<feature type="domain" description="HTH luxR-type" evidence="3">
    <location>
        <begin position="906"/>
        <end position="971"/>
    </location>
</feature>
<dbReference type="InterPro" id="IPR016032">
    <property type="entry name" value="Sig_transdc_resp-reg_C-effctor"/>
</dbReference>
<dbReference type="CDD" id="cd06170">
    <property type="entry name" value="LuxR_C_like"/>
    <property type="match status" value="1"/>
</dbReference>